<dbReference type="RefSeq" id="WP_129253724.1">
    <property type="nucleotide sequence ID" value="NZ_SAXA01000004.1"/>
</dbReference>
<sequence length="126" mass="14204">MTEINLYAAWIGMLLGGILGAVQGLFFHKEEWLGGYGSWQRRMMRLGHISFFGIAFINIAFTFTAKSLNIEQEVPLPSALFLIGAIGMPLICYLSAFKKPIRHLFFIPALSIIGGIMSLLWIIYKY</sequence>
<feature type="transmembrane region" description="Helical" evidence="1">
    <location>
        <begin position="104"/>
        <end position="124"/>
    </location>
</feature>
<keyword evidence="1" id="KW-1133">Transmembrane helix</keyword>
<dbReference type="EMBL" id="SAXA01000004">
    <property type="protein sequence ID" value="RXQ95831.1"/>
    <property type="molecule type" value="Genomic_DNA"/>
</dbReference>
<keyword evidence="3" id="KW-1185">Reference proteome</keyword>
<keyword evidence="1" id="KW-0472">Membrane</keyword>
<feature type="transmembrane region" description="Helical" evidence="1">
    <location>
        <begin position="76"/>
        <end position="97"/>
    </location>
</feature>
<organism evidence="2 3">
    <name type="scientific">Ancylomarina salipaludis</name>
    <dbReference type="NCBI Taxonomy" id="2501299"/>
    <lineage>
        <taxon>Bacteria</taxon>
        <taxon>Pseudomonadati</taxon>
        <taxon>Bacteroidota</taxon>
        <taxon>Bacteroidia</taxon>
        <taxon>Marinilabiliales</taxon>
        <taxon>Marinifilaceae</taxon>
        <taxon>Ancylomarina</taxon>
    </lineage>
</organism>
<keyword evidence="1" id="KW-0812">Transmembrane</keyword>
<evidence type="ECO:0000313" key="3">
    <source>
        <dbReference type="Proteomes" id="UP000289703"/>
    </source>
</evidence>
<dbReference type="Proteomes" id="UP000289703">
    <property type="component" value="Unassembled WGS sequence"/>
</dbReference>
<dbReference type="OrthoDB" id="272937at2"/>
<comment type="caution">
    <text evidence="2">The sequence shown here is derived from an EMBL/GenBank/DDBJ whole genome shotgun (WGS) entry which is preliminary data.</text>
</comment>
<dbReference type="AlphaFoldDB" id="A0A4Q1JP01"/>
<feature type="transmembrane region" description="Helical" evidence="1">
    <location>
        <begin position="46"/>
        <end position="64"/>
    </location>
</feature>
<evidence type="ECO:0000256" key="1">
    <source>
        <dbReference type="SAM" id="Phobius"/>
    </source>
</evidence>
<evidence type="ECO:0008006" key="4">
    <source>
        <dbReference type="Google" id="ProtNLM"/>
    </source>
</evidence>
<gene>
    <name evidence="2" type="ORF">EO244_05855</name>
</gene>
<feature type="transmembrane region" description="Helical" evidence="1">
    <location>
        <begin position="6"/>
        <end position="26"/>
    </location>
</feature>
<evidence type="ECO:0000313" key="2">
    <source>
        <dbReference type="EMBL" id="RXQ95831.1"/>
    </source>
</evidence>
<proteinExistence type="predicted"/>
<reference evidence="2 3" key="1">
    <citation type="submission" date="2019-01" db="EMBL/GenBank/DDBJ databases">
        <title>Ancylomarina salipaludis sp. nov., isolated from a salt marsh.</title>
        <authorList>
            <person name="Yoon J.-H."/>
        </authorList>
    </citation>
    <scope>NUCLEOTIDE SEQUENCE [LARGE SCALE GENOMIC DNA]</scope>
    <source>
        <strain evidence="2 3">SHSM-M15</strain>
    </source>
</reference>
<accession>A0A4Q1JP01</accession>
<protein>
    <recommendedName>
        <fullName evidence="4">DUF423 domain-containing protein</fullName>
    </recommendedName>
</protein>
<name>A0A4Q1JP01_9BACT</name>